<protein>
    <submittedName>
        <fullName evidence="1">Uncharacterized protein</fullName>
    </submittedName>
</protein>
<dbReference type="RefSeq" id="WP_120666300.1">
    <property type="nucleotide sequence ID" value="NZ_AZRV01000006.1"/>
</dbReference>
<keyword evidence="2" id="KW-1185">Reference proteome</keyword>
<dbReference type="AlphaFoldDB" id="A0A420VJ24"/>
<evidence type="ECO:0000313" key="2">
    <source>
        <dbReference type="Proteomes" id="UP000286235"/>
    </source>
</evidence>
<comment type="caution">
    <text evidence="1">The sequence shown here is derived from an EMBL/GenBank/DDBJ whole genome shotgun (WGS) entry which is preliminary data.</text>
</comment>
<proteinExistence type="predicted"/>
<name>A0A420VJ24_9BACI</name>
<dbReference type="EMBL" id="AZRV01000006">
    <property type="protein sequence ID" value="RKO63540.1"/>
    <property type="molecule type" value="Genomic_DNA"/>
</dbReference>
<organism evidence="1 2">
    <name type="scientific">Caldibacillus debilis GB1</name>
    <dbReference type="NCBI Taxonomy" id="1339248"/>
    <lineage>
        <taxon>Bacteria</taxon>
        <taxon>Bacillati</taxon>
        <taxon>Bacillota</taxon>
        <taxon>Bacilli</taxon>
        <taxon>Bacillales</taxon>
        <taxon>Bacillaceae</taxon>
        <taxon>Caldibacillus</taxon>
    </lineage>
</organism>
<gene>
    <name evidence="1" type="ORF">Cdeb_02803</name>
</gene>
<dbReference type="Proteomes" id="UP000286235">
    <property type="component" value="Unassembled WGS sequence"/>
</dbReference>
<sequence>MSGRKSKQKGNRREREFAKLIEGRRIPLSGAQEGFENDVEGLGLKWEVKARKNGFQTLYKWLEDEREKPDALALKTDRKPWLVVMTLDKFLEIVEGGQQWNRENMSG</sequence>
<reference evidence="1 2" key="1">
    <citation type="submission" date="2013-12" db="EMBL/GenBank/DDBJ databases">
        <title>Genome and proteome characterization of Caldibacillus debilis GB1 derived from a cellulolytic aero-tolerant co-culture.</title>
        <authorList>
            <person name="Wushke S.T."/>
            <person name="Zhang X."/>
            <person name="Fristensky B."/>
            <person name="Wilkins J.A."/>
            <person name="Levin D.B."/>
            <person name="Sparling R."/>
        </authorList>
    </citation>
    <scope>NUCLEOTIDE SEQUENCE [LARGE SCALE GENOMIC DNA]</scope>
    <source>
        <strain evidence="1 2">GB1</strain>
    </source>
</reference>
<evidence type="ECO:0000313" key="1">
    <source>
        <dbReference type="EMBL" id="RKO63540.1"/>
    </source>
</evidence>
<accession>A0A420VJ24</accession>